<dbReference type="SUPFAM" id="SSF51905">
    <property type="entry name" value="FAD/NAD(P)-binding domain"/>
    <property type="match status" value="2"/>
</dbReference>
<dbReference type="GO" id="GO:0016491">
    <property type="term" value="F:oxidoreductase activity"/>
    <property type="evidence" value="ECO:0007669"/>
    <property type="project" value="UniProtKB-KW"/>
</dbReference>
<dbReference type="PRINTS" id="PR00469">
    <property type="entry name" value="PNDRDTASEII"/>
</dbReference>
<name>A0A6A7KB59_9FIRM</name>
<sequence length="311" mass="34096">MSDSVAYEVIIIGGGAAGLSAGIYCGRSGLSTLILEENFVGGVANSSYHIGNYPGFPQGVSGIELMERFYQQACEAQVKVKFETVNKIYDKSDIKIVETNNSVYETYGIIIALGGKPKQIGAINEDMFIGKGISFCTTCDATETKNKNVIVVGTGDTAIDQSIYLSQFCNRVLIISLNPIGEFDCSDKEKLRFIKSDKIEILWNKEIYSFQGDVHLSKVIVKDVNTNVLNEITCEYCFEFIGFSPNSHICKEILELDNQGAIVTNDLMETSHRGIYAIGDVRSKALKQLTTATSDGAIAAFMIRKYINSIS</sequence>
<keyword evidence="5" id="KW-1185">Reference proteome</keyword>
<keyword evidence="2" id="KW-0560">Oxidoreductase</keyword>
<dbReference type="RefSeq" id="WP_152805238.1">
    <property type="nucleotide sequence ID" value="NZ_WHNX01000021.1"/>
</dbReference>
<evidence type="ECO:0000259" key="3">
    <source>
        <dbReference type="Pfam" id="PF07992"/>
    </source>
</evidence>
<dbReference type="Proteomes" id="UP000440004">
    <property type="component" value="Unassembled WGS sequence"/>
</dbReference>
<dbReference type="Gene3D" id="3.50.50.60">
    <property type="entry name" value="FAD/NAD(P)-binding domain"/>
    <property type="match status" value="2"/>
</dbReference>
<evidence type="ECO:0000256" key="2">
    <source>
        <dbReference type="ARBA" id="ARBA00023002"/>
    </source>
</evidence>
<dbReference type="Pfam" id="PF07992">
    <property type="entry name" value="Pyr_redox_2"/>
    <property type="match status" value="1"/>
</dbReference>
<dbReference type="InterPro" id="IPR036188">
    <property type="entry name" value="FAD/NAD-bd_sf"/>
</dbReference>
<evidence type="ECO:0000313" key="4">
    <source>
        <dbReference type="EMBL" id="MPW26585.1"/>
    </source>
</evidence>
<dbReference type="PRINTS" id="PR00368">
    <property type="entry name" value="FADPNR"/>
</dbReference>
<feature type="domain" description="FAD/NAD(P)-binding" evidence="3">
    <location>
        <begin position="7"/>
        <end position="296"/>
    </location>
</feature>
<reference evidence="4 5" key="1">
    <citation type="submission" date="2019-10" db="EMBL/GenBank/DDBJ databases">
        <title>Alkalibaculum tamaniensis sp.nov., a new alkaliphilic acetogen, isolated on methoxylated aromatics from a mud volcano.</title>
        <authorList>
            <person name="Khomyakova M.A."/>
            <person name="Merkel A.Y."/>
            <person name="Bonch-Osmolovskaya E.A."/>
            <person name="Slobodkin A.I."/>
        </authorList>
    </citation>
    <scope>NUCLEOTIDE SEQUENCE [LARGE SCALE GENOMIC DNA]</scope>
    <source>
        <strain evidence="4 5">M08DMB</strain>
    </source>
</reference>
<evidence type="ECO:0000313" key="5">
    <source>
        <dbReference type="Proteomes" id="UP000440004"/>
    </source>
</evidence>
<comment type="caution">
    <text evidence="4">The sequence shown here is derived from an EMBL/GenBank/DDBJ whole genome shotgun (WGS) entry which is preliminary data.</text>
</comment>
<keyword evidence="1" id="KW-0285">Flavoprotein</keyword>
<dbReference type="AlphaFoldDB" id="A0A6A7KB59"/>
<gene>
    <name evidence="4" type="ORF">GC105_12380</name>
</gene>
<proteinExistence type="predicted"/>
<dbReference type="InterPro" id="IPR050097">
    <property type="entry name" value="Ferredoxin-NADP_redctase_2"/>
</dbReference>
<dbReference type="InterPro" id="IPR023753">
    <property type="entry name" value="FAD/NAD-binding_dom"/>
</dbReference>
<dbReference type="EMBL" id="WHNX01000021">
    <property type="protein sequence ID" value="MPW26585.1"/>
    <property type="molecule type" value="Genomic_DNA"/>
</dbReference>
<evidence type="ECO:0000256" key="1">
    <source>
        <dbReference type="ARBA" id="ARBA00022630"/>
    </source>
</evidence>
<accession>A0A6A7KB59</accession>
<dbReference type="PANTHER" id="PTHR48105">
    <property type="entry name" value="THIOREDOXIN REDUCTASE 1-RELATED-RELATED"/>
    <property type="match status" value="1"/>
</dbReference>
<protein>
    <submittedName>
        <fullName evidence="4">FAD-dependent oxidoreductase</fullName>
    </submittedName>
</protein>
<organism evidence="4 5">
    <name type="scientific">Alkalibaculum sporogenes</name>
    <dbReference type="NCBI Taxonomy" id="2655001"/>
    <lineage>
        <taxon>Bacteria</taxon>
        <taxon>Bacillati</taxon>
        <taxon>Bacillota</taxon>
        <taxon>Clostridia</taxon>
        <taxon>Eubacteriales</taxon>
        <taxon>Eubacteriaceae</taxon>
        <taxon>Alkalibaculum</taxon>
    </lineage>
</organism>